<protein>
    <submittedName>
        <fullName evidence="3">Phosphotransferase family protein</fullName>
    </submittedName>
</protein>
<dbReference type="EMBL" id="PQGG01000033">
    <property type="protein sequence ID" value="POP51902.1"/>
    <property type="molecule type" value="Genomic_DNA"/>
</dbReference>
<sequence length="374" mass="41637">MSAERSPNIGVPTQSQQRDLDQAKRVVEQWLSSKLHSESGVRVNRVTMPDGSGVSSETLMVDAVVAGVDRRYVVKVDTPNGLYMNASLKSQYDVANALRAETILPVPELYGYEADASLLGQPFYVMECIAGKVPADNPPFHLSGWVADQTVEQRKATCSSALDTLVNLHKVDVNTINFLNRPARGSSGFDQEFNYYLEYGRWAMPEGLPELIVKSEQWLKANYPDHTPTGFSWGDARMGNMMFNGQDCVAVFDWEMASLGGAELDLAWWACMDRATTLSLGIPHLEGVISPAELIAGWEDRMGRKAQNMKFYLVFNAYRLAVIVLRLSRMLQAAKRLPPESEWMLNNNTGMQYLATMLDIEPAGEITQAWPGLD</sequence>
<reference evidence="4 6" key="2">
    <citation type="submission" date="2018-10" db="EMBL/GenBank/DDBJ databases">
        <title>Draft genome sequence of Zhongshania sp. DSW25-10.</title>
        <authorList>
            <person name="Oh J."/>
        </authorList>
    </citation>
    <scope>NUCLEOTIDE SEQUENCE [LARGE SCALE GENOMIC DNA]</scope>
    <source>
        <strain evidence="4 6">DSW25-10</strain>
    </source>
</reference>
<dbReference type="Proteomes" id="UP000274695">
    <property type="component" value="Unassembled WGS sequence"/>
</dbReference>
<dbReference type="CDD" id="cd05154">
    <property type="entry name" value="ACAD10_11_N-like"/>
    <property type="match status" value="1"/>
</dbReference>
<dbReference type="InterPro" id="IPR041726">
    <property type="entry name" value="ACAD10_11_N"/>
</dbReference>
<dbReference type="InterPro" id="IPR011009">
    <property type="entry name" value="Kinase-like_dom_sf"/>
</dbReference>
<name>A0A2S4HD22_9GAMM</name>
<dbReference type="Pfam" id="PF01636">
    <property type="entry name" value="APH"/>
    <property type="match status" value="1"/>
</dbReference>
<evidence type="ECO:0000313" key="4">
    <source>
        <dbReference type="EMBL" id="RNL65606.1"/>
    </source>
</evidence>
<proteinExistence type="predicted"/>
<comment type="caution">
    <text evidence="3">The sequence shown here is derived from an EMBL/GenBank/DDBJ whole genome shotgun (WGS) entry which is preliminary data.</text>
</comment>
<feature type="region of interest" description="Disordered" evidence="1">
    <location>
        <begin position="1"/>
        <end position="21"/>
    </location>
</feature>
<keyword evidence="6" id="KW-1185">Reference proteome</keyword>
<dbReference type="RefSeq" id="WP_103685261.1">
    <property type="nucleotide sequence ID" value="NZ_PQGG01000033.1"/>
</dbReference>
<accession>A0A2S4HD22</accession>
<dbReference type="PANTHER" id="PTHR21310">
    <property type="entry name" value="AMINOGLYCOSIDE PHOSPHOTRANSFERASE-RELATED-RELATED"/>
    <property type="match status" value="1"/>
</dbReference>
<evidence type="ECO:0000313" key="5">
    <source>
        <dbReference type="Proteomes" id="UP000237222"/>
    </source>
</evidence>
<dbReference type="OrthoDB" id="3806873at2"/>
<evidence type="ECO:0000313" key="3">
    <source>
        <dbReference type="EMBL" id="POP51902.1"/>
    </source>
</evidence>
<dbReference type="EMBL" id="RHGB01000006">
    <property type="protein sequence ID" value="RNL65606.1"/>
    <property type="molecule type" value="Genomic_DNA"/>
</dbReference>
<evidence type="ECO:0000256" key="1">
    <source>
        <dbReference type="SAM" id="MobiDB-lite"/>
    </source>
</evidence>
<reference evidence="3" key="1">
    <citation type="submission" date="2018-01" db="EMBL/GenBank/DDBJ databases">
        <authorList>
            <person name="Yu X.-D."/>
        </authorList>
    </citation>
    <scope>NUCLEOTIDE SEQUENCE</scope>
    <source>
        <strain evidence="3">ZX-21</strain>
    </source>
</reference>
<dbReference type="Proteomes" id="UP000237222">
    <property type="component" value="Unassembled WGS sequence"/>
</dbReference>
<dbReference type="SUPFAM" id="SSF56112">
    <property type="entry name" value="Protein kinase-like (PK-like)"/>
    <property type="match status" value="1"/>
</dbReference>
<feature type="domain" description="Aminoglycoside phosphotransferase" evidence="2">
    <location>
        <begin position="52"/>
        <end position="270"/>
    </location>
</feature>
<dbReference type="Gene3D" id="3.90.1200.10">
    <property type="match status" value="1"/>
</dbReference>
<dbReference type="InterPro" id="IPR051678">
    <property type="entry name" value="AGP_Transferase"/>
</dbReference>
<dbReference type="InterPro" id="IPR002575">
    <property type="entry name" value="Aminoglycoside_PTrfase"/>
</dbReference>
<organism evidence="3 5">
    <name type="scientific">Zhongshania marina</name>
    <dbReference type="NCBI Taxonomy" id="2304603"/>
    <lineage>
        <taxon>Bacteria</taxon>
        <taxon>Pseudomonadati</taxon>
        <taxon>Pseudomonadota</taxon>
        <taxon>Gammaproteobacteria</taxon>
        <taxon>Cellvibrionales</taxon>
        <taxon>Spongiibacteraceae</taxon>
        <taxon>Zhongshania</taxon>
    </lineage>
</organism>
<dbReference type="AlphaFoldDB" id="A0A2S4HD22"/>
<gene>
    <name evidence="3" type="ORF">C0068_14815</name>
    <name evidence="4" type="ORF">D0911_07040</name>
</gene>
<evidence type="ECO:0000313" key="6">
    <source>
        <dbReference type="Proteomes" id="UP000274695"/>
    </source>
</evidence>
<dbReference type="PANTHER" id="PTHR21310:SF40">
    <property type="entry name" value="AMINOGLYCOSIDE PHOSPHOTRANSFERASE DOMAIN-CONTAINING PROTEIN-RELATED"/>
    <property type="match status" value="1"/>
</dbReference>
<evidence type="ECO:0000259" key="2">
    <source>
        <dbReference type="Pfam" id="PF01636"/>
    </source>
</evidence>
<dbReference type="Gene3D" id="3.30.200.20">
    <property type="entry name" value="Phosphorylase Kinase, domain 1"/>
    <property type="match status" value="1"/>
</dbReference>